<keyword evidence="3" id="KW-1185">Reference proteome</keyword>
<protein>
    <recommendedName>
        <fullName evidence="4">O-antigen ligase</fullName>
    </recommendedName>
</protein>
<dbReference type="RefSeq" id="WP_093395363.1">
    <property type="nucleotide sequence ID" value="NZ_LT629736.1"/>
</dbReference>
<evidence type="ECO:0000313" key="2">
    <source>
        <dbReference type="EMBL" id="SDS95393.1"/>
    </source>
</evidence>
<evidence type="ECO:0008006" key="4">
    <source>
        <dbReference type="Google" id="ProtNLM"/>
    </source>
</evidence>
<accession>A0A1H1WE38</accession>
<gene>
    <name evidence="2" type="ORF">SAMN05216421_2559</name>
</gene>
<dbReference type="OrthoDB" id="6761315at2"/>
<dbReference type="STRING" id="487184.SAMN05216421_2559"/>
<evidence type="ECO:0000256" key="1">
    <source>
        <dbReference type="SAM" id="Phobius"/>
    </source>
</evidence>
<feature type="transmembrane region" description="Helical" evidence="1">
    <location>
        <begin position="199"/>
        <end position="227"/>
    </location>
</feature>
<feature type="transmembrane region" description="Helical" evidence="1">
    <location>
        <begin position="98"/>
        <end position="114"/>
    </location>
</feature>
<feature type="transmembrane region" description="Helical" evidence="1">
    <location>
        <begin position="378"/>
        <end position="396"/>
    </location>
</feature>
<dbReference type="Proteomes" id="UP000243207">
    <property type="component" value="Chromosome I"/>
</dbReference>
<feature type="transmembrane region" description="Helical" evidence="1">
    <location>
        <begin position="38"/>
        <end position="56"/>
    </location>
</feature>
<dbReference type="AlphaFoldDB" id="A0A1H1WE38"/>
<sequence length="424" mass="48486">MLKNLLAYRNLLFIVIFLNTGALFLSDDKKSGILFLREVYLLGVVAAAFMLCLIWRRVYQSKAALWILLFGVFIPVFSALLAYLNFGQPLIYGLLEERRSLAWLSFFLVLFLLIKTKPEQKHIEAFFMTSAVLATVVGFMYYFSIIPDNAIPSFAKDVKDTGDLRPNRYRIGAGAVTLGAYILLYRLRDRLSLKSLALLLYFAAYLWLVVQTRSTMLIWALAAVWVFRKRLDSAAKVLVTAGILLGMSYLLFPEFYAMQYEKLLLMYDEAINSPGVRDDTIATILDAQARNNHIGMGALSLQWNGGFGALYDPHFYLSDVGIIGVYYRFGFLTPLIALIFYGGFIYFMRQVPNKSPLLKAFQLGFWFSMINMFMSNSIMYGGDTLGITLACFLYFARMQASEAAQKQYERVNHDPVHYRHYKLE</sequence>
<keyword evidence="1" id="KW-0472">Membrane</keyword>
<organism evidence="2 3">
    <name type="scientific">Halopseudomonas xinjiangensis</name>
    <dbReference type="NCBI Taxonomy" id="487184"/>
    <lineage>
        <taxon>Bacteria</taxon>
        <taxon>Pseudomonadati</taxon>
        <taxon>Pseudomonadota</taxon>
        <taxon>Gammaproteobacteria</taxon>
        <taxon>Pseudomonadales</taxon>
        <taxon>Pseudomonadaceae</taxon>
        <taxon>Halopseudomonas</taxon>
    </lineage>
</organism>
<feature type="transmembrane region" description="Helical" evidence="1">
    <location>
        <begin position="7"/>
        <end position="26"/>
    </location>
</feature>
<dbReference type="EMBL" id="LT629736">
    <property type="protein sequence ID" value="SDS95393.1"/>
    <property type="molecule type" value="Genomic_DNA"/>
</dbReference>
<keyword evidence="1" id="KW-1133">Transmembrane helix</keyword>
<feature type="transmembrane region" description="Helical" evidence="1">
    <location>
        <begin position="126"/>
        <end position="146"/>
    </location>
</feature>
<feature type="transmembrane region" description="Helical" evidence="1">
    <location>
        <begin position="169"/>
        <end position="187"/>
    </location>
</feature>
<evidence type="ECO:0000313" key="3">
    <source>
        <dbReference type="Proteomes" id="UP000243207"/>
    </source>
</evidence>
<feature type="transmembrane region" description="Helical" evidence="1">
    <location>
        <begin position="233"/>
        <end position="252"/>
    </location>
</feature>
<feature type="transmembrane region" description="Helical" evidence="1">
    <location>
        <begin position="325"/>
        <end position="348"/>
    </location>
</feature>
<keyword evidence="1" id="KW-0812">Transmembrane</keyword>
<reference evidence="3" key="1">
    <citation type="submission" date="2016-10" db="EMBL/GenBank/DDBJ databases">
        <authorList>
            <person name="Varghese N."/>
            <person name="Submissions S."/>
        </authorList>
    </citation>
    <scope>NUCLEOTIDE SEQUENCE [LARGE SCALE GENOMIC DNA]</scope>
    <source>
        <strain evidence="3">NRRL B-51270</strain>
    </source>
</reference>
<name>A0A1H1WE38_9GAMM</name>
<proteinExistence type="predicted"/>
<feature type="transmembrane region" description="Helical" evidence="1">
    <location>
        <begin position="63"/>
        <end position="86"/>
    </location>
</feature>